<evidence type="ECO:0000259" key="7">
    <source>
        <dbReference type="Pfam" id="PF26282"/>
    </source>
</evidence>
<dbReference type="STRING" id="29655.A0A0K9PVA8"/>
<accession>A0A0K9PVA8</accession>
<feature type="domain" description="Trs120/TRAPPC9 N-terminal" evidence="4">
    <location>
        <begin position="206"/>
        <end position="269"/>
    </location>
</feature>
<feature type="domain" description="Trs120/TRAPPC9 N-terminal" evidence="4">
    <location>
        <begin position="13"/>
        <end position="197"/>
    </location>
</feature>
<dbReference type="AlphaFoldDB" id="A0A0K9PVA8"/>
<dbReference type="PANTHER" id="PTHR21512:SF5">
    <property type="entry name" value="TRAFFICKING PROTEIN PARTICLE COMPLEX SUBUNIT 9"/>
    <property type="match status" value="1"/>
</dbReference>
<dbReference type="PANTHER" id="PTHR21512">
    <property type="entry name" value="TRAFFICKING PROTEIN PARTICLE COMPLEX SUBUNIT 9"/>
    <property type="match status" value="1"/>
</dbReference>
<comment type="subcellular location">
    <subcellularLocation>
        <location evidence="1">Golgi apparatus</location>
    </subcellularLocation>
</comment>
<comment type="caution">
    <text evidence="9">The sequence shown here is derived from an EMBL/GenBank/DDBJ whole genome shotgun (WGS) entry which is preliminary data.</text>
</comment>
<keyword evidence="2" id="KW-0333">Golgi apparatus</keyword>
<feature type="domain" description="Trs120/TRAPPC9 first Ig-like" evidence="6">
    <location>
        <begin position="548"/>
        <end position="647"/>
    </location>
</feature>
<keyword evidence="10" id="KW-1185">Reference proteome</keyword>
<dbReference type="InterPro" id="IPR058568">
    <property type="entry name" value="Ig_TRAPPC9_Trs120_4th"/>
</dbReference>
<feature type="domain" description="Trs120/TRAPPC9 fourth Ig-like" evidence="8">
    <location>
        <begin position="1052"/>
        <end position="1189"/>
    </location>
</feature>
<feature type="domain" description="Trs120/TRAPPC9 third Ig-like" evidence="7">
    <location>
        <begin position="886"/>
        <end position="1043"/>
    </location>
</feature>
<evidence type="ECO:0000259" key="4">
    <source>
        <dbReference type="Pfam" id="PF08626"/>
    </source>
</evidence>
<dbReference type="OMA" id="PFANQPW"/>
<feature type="compositionally biased region" description="Polar residues" evidence="3">
    <location>
        <begin position="877"/>
        <end position="894"/>
    </location>
</feature>
<evidence type="ECO:0000313" key="9">
    <source>
        <dbReference type="EMBL" id="KMZ72172.1"/>
    </source>
</evidence>
<dbReference type="Pfam" id="PF26254">
    <property type="entry name" value="Ig_TRAPPC9-Trs120_1st"/>
    <property type="match status" value="1"/>
</dbReference>
<dbReference type="OrthoDB" id="27962at2759"/>
<dbReference type="InterPro" id="IPR058563">
    <property type="entry name" value="Trs120_TRAPPC9_N"/>
</dbReference>
<dbReference type="Pfam" id="PF26280">
    <property type="entry name" value="Ig_TRAPPC9-Trs120_2nd"/>
    <property type="match status" value="1"/>
</dbReference>
<dbReference type="InterPro" id="IPR058564">
    <property type="entry name" value="TPR_TRAPPC9_Trs120"/>
</dbReference>
<dbReference type="Proteomes" id="UP000036987">
    <property type="component" value="Unassembled WGS sequence"/>
</dbReference>
<evidence type="ECO:0000313" key="10">
    <source>
        <dbReference type="Proteomes" id="UP000036987"/>
    </source>
</evidence>
<feature type="domain" description="Trs120/TRAPPC9 TPR region" evidence="5">
    <location>
        <begin position="330"/>
        <end position="500"/>
    </location>
</feature>
<evidence type="ECO:0000259" key="5">
    <source>
        <dbReference type="Pfam" id="PF26251"/>
    </source>
</evidence>
<evidence type="ECO:0000256" key="2">
    <source>
        <dbReference type="ARBA" id="ARBA00023034"/>
    </source>
</evidence>
<dbReference type="Pfam" id="PF26251">
    <property type="entry name" value="TPR_TRAPPC9-Trs120"/>
    <property type="match status" value="1"/>
</dbReference>
<organism evidence="9 10">
    <name type="scientific">Zostera marina</name>
    <name type="common">Eelgrass</name>
    <dbReference type="NCBI Taxonomy" id="29655"/>
    <lineage>
        <taxon>Eukaryota</taxon>
        <taxon>Viridiplantae</taxon>
        <taxon>Streptophyta</taxon>
        <taxon>Embryophyta</taxon>
        <taxon>Tracheophyta</taxon>
        <taxon>Spermatophyta</taxon>
        <taxon>Magnoliopsida</taxon>
        <taxon>Liliopsida</taxon>
        <taxon>Zosteraceae</taxon>
        <taxon>Zostera</taxon>
    </lineage>
</organism>
<sequence length="1193" mass="129816">MEPDVSMETCRIIRIAVLPTGGEIPADILRHYISMLSQFNTVDLSSISSFYVEHQKSPFAHQPWDSGSLLFKFVIGGESASAWEDFQSNRKILAVVGICHCPSCPDLGEVANDFAKECTDYKSSLVHRCFAFSPSDAQLEAGGNKENDLVLFPPSDRRSQELHMQTMLQDLAASLLMEFEKYVLRAESVGTILKTPLDSQAGFGSEEMIKAKKKRLGRAQKTIGDYCLLAASPLDANAHYTTGIELARLTGDVFWHAGALEGSACALLIDREDNRDPVIEEEVKYRYYNVIQLYRRSSVSDSAQRASTVRFELEAALKLARYLCRHELAKEVVELLMGAADCAKSLIDANDRLILFIEVARLFGTLGYQRKAAFFSRQVAQLYLQQDNTCASISAMKVLSMTAKAYHIESKGSSYKSSACSNESGSSHAEGGKLHPSSIVSLYESQWSTLQMVVLREILLSSVRAGDPLAAWSAAARLLRSYYPLITPVGQSGLASSLSNSAERLPSGIRCADSALPFIRLHSFPVHPSQADIIKRNPNNEGWWMGSAPSGPFIYTPFSKGSPNDSTKHEITWIVGEPIDVLVELANPCGFDLIVDSIYLSVQSGNFDPFPVSVNLPPNSAKVISLSGVPTKVGPVIIPGCTVHCFGVITEHLFKEVDNILHGAAQGLVLSDPFRCCGSGKLKTVSVPNISVVPPLPLLVSHVVGGDGAAVLYEGEIHNIRISIGNAGSVPVEQAHISLSGKNQDSVLSIADEALMSALPLKPGAQVTLPVTLKAWKLSLVDVDPNSGKNAFTSSARMSKDGSSPLLVFHYAGPSTYIASTEISGSSSSIPPGRRLIVPLHVCVQQGLRFVKARLLSMDIPARISENLPAPNKILEGSSNKEIPTTPTHQTDNSLMKIDPYKGSWGLRLLELELSNPTDVAFEVNVYVHLDKPKKPCNTVDTDEDLCCSRTRIDRDYSSRVLIPLEHFKLPVIDDSFFSKDHKVAGDDGSSILKQSKAELTASINNLISKIKVRWQSGRNSSGELNIKDAFQSALQSSVMDILLPDPLTFGFRLKSRVEEESSSKARLTKGAVFAHEMTGMEALIRNNTREMITMTLSITCRDIAGDNCIEGKKSTVLWSGVLSGVAIEVPPLQEITHSFSLYFLVPGEYTLLGAAVIDNATDILRARAHTISPDEPIFCRGSPFGVQVLGTA</sequence>
<gene>
    <name evidence="9" type="ORF">ZOSMA_16G01430</name>
</gene>
<dbReference type="InterPro" id="IPR058565">
    <property type="entry name" value="Ig_TRAPPC9_Trs120_1st"/>
</dbReference>
<dbReference type="Pfam" id="PF26282">
    <property type="entry name" value="Ig_TRAPPC9-Trs120_3rd"/>
    <property type="match status" value="1"/>
</dbReference>
<dbReference type="Pfam" id="PF08626">
    <property type="entry name" value="TRAPPC9-Trs120"/>
    <property type="match status" value="2"/>
</dbReference>
<feature type="region of interest" description="Disordered" evidence="3">
    <location>
        <begin position="875"/>
        <end position="894"/>
    </location>
</feature>
<evidence type="ECO:0000256" key="1">
    <source>
        <dbReference type="ARBA" id="ARBA00004555"/>
    </source>
</evidence>
<dbReference type="Pfam" id="PF26283">
    <property type="entry name" value="Ig_TRAPPC9-Trs120_4th"/>
    <property type="match status" value="1"/>
</dbReference>
<dbReference type="InterPro" id="IPR013935">
    <property type="entry name" value="Trs120_TRAPPC9"/>
</dbReference>
<dbReference type="EMBL" id="LFYR01000643">
    <property type="protein sequence ID" value="KMZ72172.1"/>
    <property type="molecule type" value="Genomic_DNA"/>
</dbReference>
<dbReference type="GO" id="GO:0005802">
    <property type="term" value="C:trans-Golgi network"/>
    <property type="evidence" value="ECO:0000318"/>
    <property type="project" value="GO_Central"/>
</dbReference>
<proteinExistence type="predicted"/>
<name>A0A0K9PVA8_ZOSMR</name>
<evidence type="ECO:0000259" key="8">
    <source>
        <dbReference type="Pfam" id="PF26283"/>
    </source>
</evidence>
<evidence type="ECO:0000259" key="6">
    <source>
        <dbReference type="Pfam" id="PF26254"/>
    </source>
</evidence>
<reference evidence="10" key="1">
    <citation type="journal article" date="2016" name="Nature">
        <title>The genome of the seagrass Zostera marina reveals angiosperm adaptation to the sea.</title>
        <authorList>
            <person name="Olsen J.L."/>
            <person name="Rouze P."/>
            <person name="Verhelst B."/>
            <person name="Lin Y.-C."/>
            <person name="Bayer T."/>
            <person name="Collen J."/>
            <person name="Dattolo E."/>
            <person name="De Paoli E."/>
            <person name="Dittami S."/>
            <person name="Maumus F."/>
            <person name="Michel G."/>
            <person name="Kersting A."/>
            <person name="Lauritano C."/>
            <person name="Lohaus R."/>
            <person name="Toepel M."/>
            <person name="Tonon T."/>
            <person name="Vanneste K."/>
            <person name="Amirebrahimi M."/>
            <person name="Brakel J."/>
            <person name="Bostroem C."/>
            <person name="Chovatia M."/>
            <person name="Grimwood J."/>
            <person name="Jenkins J.W."/>
            <person name="Jueterbock A."/>
            <person name="Mraz A."/>
            <person name="Stam W.T."/>
            <person name="Tice H."/>
            <person name="Bornberg-Bauer E."/>
            <person name="Green P.J."/>
            <person name="Pearson G.A."/>
            <person name="Procaccini G."/>
            <person name="Duarte C.M."/>
            <person name="Schmutz J."/>
            <person name="Reusch T.B.H."/>
            <person name="Van de Peer Y."/>
        </authorList>
    </citation>
    <scope>NUCLEOTIDE SEQUENCE [LARGE SCALE GENOMIC DNA]</scope>
    <source>
        <strain evidence="10">cv. Finnish</strain>
    </source>
</reference>
<protein>
    <submittedName>
        <fullName evidence="9">Trafficking protein particle complex subunit 9</fullName>
    </submittedName>
</protein>
<dbReference type="InterPro" id="IPR058567">
    <property type="entry name" value="Ig_TRAPPC9_Trs120_3rd"/>
</dbReference>
<evidence type="ECO:0000256" key="3">
    <source>
        <dbReference type="SAM" id="MobiDB-lite"/>
    </source>
</evidence>